<dbReference type="OrthoDB" id="9805134at2"/>
<gene>
    <name evidence="6" type="ORF">EMQ25_03445</name>
</gene>
<name>A0A433XLS5_9HYPH</name>
<sequence length="204" mass="20848">MKVNNIQAACMQLPRRRSNADRSSQTREALLETARRLFIEKGYEATSTPEIVAAAGLTRGALYHHFVDKLALYRGVVEAEAARVSAAITGSSGNGSPRDALAAGAAAYLEAMAEGGRTHLLLVEAPAVLGSAAVETIDAGTSRATLIEGLAAALPASPSGEVAALAELASAGFDRAAIAIAAGADPQLMLAALLRIIDGLIATE</sequence>
<reference evidence="6 7" key="1">
    <citation type="journal article" date="2016" name="Int. J. Syst. Evol. Microbiol.">
        <title>Arsenicitalea aurantiaca gen. nov., sp. nov., a new member of the family Hyphomicrobiaceae, isolated from high-arsenic sediment.</title>
        <authorList>
            <person name="Mu Y."/>
            <person name="Zhou L."/>
            <person name="Zeng X.C."/>
            <person name="Liu L."/>
            <person name="Pan Y."/>
            <person name="Chen X."/>
            <person name="Wang J."/>
            <person name="Li S."/>
            <person name="Li W.J."/>
            <person name="Wang Y."/>
        </authorList>
    </citation>
    <scope>NUCLEOTIDE SEQUENCE [LARGE SCALE GENOMIC DNA]</scope>
    <source>
        <strain evidence="6 7">42-50</strain>
    </source>
</reference>
<evidence type="ECO:0000256" key="3">
    <source>
        <dbReference type="ARBA" id="ARBA00023163"/>
    </source>
</evidence>
<evidence type="ECO:0000256" key="4">
    <source>
        <dbReference type="PROSITE-ProRule" id="PRU00335"/>
    </source>
</evidence>
<keyword evidence="2 4" id="KW-0238">DNA-binding</keyword>
<keyword evidence="3" id="KW-0804">Transcription</keyword>
<dbReference type="GO" id="GO:0000976">
    <property type="term" value="F:transcription cis-regulatory region binding"/>
    <property type="evidence" value="ECO:0007669"/>
    <property type="project" value="TreeGrafter"/>
</dbReference>
<organism evidence="6 7">
    <name type="scientific">Arsenicitalea aurantiaca</name>
    <dbReference type="NCBI Taxonomy" id="1783274"/>
    <lineage>
        <taxon>Bacteria</taxon>
        <taxon>Pseudomonadati</taxon>
        <taxon>Pseudomonadota</taxon>
        <taxon>Alphaproteobacteria</taxon>
        <taxon>Hyphomicrobiales</taxon>
        <taxon>Devosiaceae</taxon>
        <taxon>Arsenicitalea</taxon>
    </lineage>
</organism>
<evidence type="ECO:0000313" key="6">
    <source>
        <dbReference type="EMBL" id="RUT35021.1"/>
    </source>
</evidence>
<dbReference type="Gene3D" id="1.10.357.10">
    <property type="entry name" value="Tetracycline Repressor, domain 2"/>
    <property type="match status" value="1"/>
</dbReference>
<evidence type="ECO:0000256" key="1">
    <source>
        <dbReference type="ARBA" id="ARBA00023015"/>
    </source>
</evidence>
<evidence type="ECO:0000256" key="2">
    <source>
        <dbReference type="ARBA" id="ARBA00023125"/>
    </source>
</evidence>
<feature type="DNA-binding region" description="H-T-H motif" evidence="4">
    <location>
        <begin position="47"/>
        <end position="66"/>
    </location>
</feature>
<dbReference type="InterPro" id="IPR050109">
    <property type="entry name" value="HTH-type_TetR-like_transc_reg"/>
</dbReference>
<dbReference type="PRINTS" id="PR00455">
    <property type="entry name" value="HTHTETR"/>
</dbReference>
<dbReference type="PANTHER" id="PTHR30055">
    <property type="entry name" value="HTH-TYPE TRANSCRIPTIONAL REGULATOR RUTR"/>
    <property type="match status" value="1"/>
</dbReference>
<dbReference type="AlphaFoldDB" id="A0A433XLS5"/>
<dbReference type="SUPFAM" id="SSF46689">
    <property type="entry name" value="Homeodomain-like"/>
    <property type="match status" value="1"/>
</dbReference>
<dbReference type="PROSITE" id="PS50977">
    <property type="entry name" value="HTH_TETR_2"/>
    <property type="match status" value="1"/>
</dbReference>
<proteinExistence type="predicted"/>
<keyword evidence="1" id="KW-0805">Transcription regulation</keyword>
<evidence type="ECO:0000259" key="5">
    <source>
        <dbReference type="PROSITE" id="PS50977"/>
    </source>
</evidence>
<dbReference type="Pfam" id="PF21351">
    <property type="entry name" value="TetR_C_41"/>
    <property type="match status" value="1"/>
</dbReference>
<evidence type="ECO:0000313" key="7">
    <source>
        <dbReference type="Proteomes" id="UP000281547"/>
    </source>
</evidence>
<dbReference type="Proteomes" id="UP000281547">
    <property type="component" value="Unassembled WGS sequence"/>
</dbReference>
<dbReference type="InterPro" id="IPR049484">
    <property type="entry name" value="Rv0078-like_C"/>
</dbReference>
<dbReference type="InterPro" id="IPR009057">
    <property type="entry name" value="Homeodomain-like_sf"/>
</dbReference>
<accession>A0A433XLS5</accession>
<dbReference type="PROSITE" id="PS01081">
    <property type="entry name" value="HTH_TETR_1"/>
    <property type="match status" value="1"/>
</dbReference>
<dbReference type="EMBL" id="RZNJ01000001">
    <property type="protein sequence ID" value="RUT35021.1"/>
    <property type="molecule type" value="Genomic_DNA"/>
</dbReference>
<protein>
    <submittedName>
        <fullName evidence="6">TetR/AcrR family transcriptional regulator</fullName>
    </submittedName>
</protein>
<dbReference type="Pfam" id="PF00440">
    <property type="entry name" value="TetR_N"/>
    <property type="match status" value="1"/>
</dbReference>
<comment type="caution">
    <text evidence="6">The sequence shown here is derived from an EMBL/GenBank/DDBJ whole genome shotgun (WGS) entry which is preliminary data.</text>
</comment>
<keyword evidence="7" id="KW-1185">Reference proteome</keyword>
<dbReference type="InterPro" id="IPR023772">
    <property type="entry name" value="DNA-bd_HTH_TetR-type_CS"/>
</dbReference>
<dbReference type="InterPro" id="IPR001647">
    <property type="entry name" value="HTH_TetR"/>
</dbReference>
<dbReference type="PANTHER" id="PTHR30055:SF234">
    <property type="entry name" value="HTH-TYPE TRANSCRIPTIONAL REGULATOR BETI"/>
    <property type="match status" value="1"/>
</dbReference>
<dbReference type="GO" id="GO:0003700">
    <property type="term" value="F:DNA-binding transcription factor activity"/>
    <property type="evidence" value="ECO:0007669"/>
    <property type="project" value="TreeGrafter"/>
</dbReference>
<feature type="domain" description="HTH tetR-type" evidence="5">
    <location>
        <begin position="24"/>
        <end position="84"/>
    </location>
</feature>